<organism evidence="3 4">
    <name type="scientific">Hydrocarboniphaga effusa AP103</name>
    <dbReference type="NCBI Taxonomy" id="1172194"/>
    <lineage>
        <taxon>Bacteria</taxon>
        <taxon>Pseudomonadati</taxon>
        <taxon>Pseudomonadota</taxon>
        <taxon>Gammaproteobacteria</taxon>
        <taxon>Nevskiales</taxon>
        <taxon>Nevskiaceae</taxon>
        <taxon>Hydrocarboniphaga</taxon>
    </lineage>
</organism>
<keyword evidence="1" id="KW-1133">Transmembrane helix</keyword>
<feature type="transmembrane region" description="Helical" evidence="1">
    <location>
        <begin position="92"/>
        <end position="114"/>
    </location>
</feature>
<keyword evidence="2" id="KW-0732">Signal</keyword>
<evidence type="ECO:0000313" key="4">
    <source>
        <dbReference type="Proteomes" id="UP000003704"/>
    </source>
</evidence>
<sequence length="124" mass="12676">MFRAVIALFVSACLIGCTSMKAVEVPAPGAPQISVGDTVHVTTKTNTAYTLQITEISNTFMVGKDDAGRQSKIGFDQIKALEVKKSAAAKTAGAGLGAGVLVAVVLFVVGIIAFGKAMESSGKN</sequence>
<evidence type="ECO:0000313" key="3">
    <source>
        <dbReference type="EMBL" id="EIT69800.1"/>
    </source>
</evidence>
<evidence type="ECO:0000256" key="2">
    <source>
        <dbReference type="SAM" id="SignalP"/>
    </source>
</evidence>
<name>I8T768_9GAMM</name>
<protein>
    <recommendedName>
        <fullName evidence="5">Lipoprotein</fullName>
    </recommendedName>
</protein>
<evidence type="ECO:0008006" key="5">
    <source>
        <dbReference type="Google" id="ProtNLM"/>
    </source>
</evidence>
<keyword evidence="1" id="KW-0472">Membrane</keyword>
<feature type="signal peptide" evidence="2">
    <location>
        <begin position="1"/>
        <end position="22"/>
    </location>
</feature>
<reference evidence="3 4" key="1">
    <citation type="journal article" date="2012" name="J. Bacteriol.">
        <title>Genome Sequence of n-Alkane-Degrading Hydrocarboniphaga effusa Strain AP103T (ATCC BAA-332T).</title>
        <authorList>
            <person name="Chang H.K."/>
            <person name="Zylstra G.J."/>
            <person name="Chae J.C."/>
        </authorList>
    </citation>
    <scope>NUCLEOTIDE SEQUENCE [LARGE SCALE GENOMIC DNA]</scope>
    <source>
        <strain evidence="3 4">AP103</strain>
    </source>
</reference>
<keyword evidence="4" id="KW-1185">Reference proteome</keyword>
<keyword evidence="1" id="KW-0812">Transmembrane</keyword>
<dbReference type="RefSeq" id="WP_007186321.1">
    <property type="nucleotide sequence ID" value="NZ_AKGD01000002.1"/>
</dbReference>
<gene>
    <name evidence="3" type="ORF">WQQ_33820</name>
</gene>
<dbReference type="Proteomes" id="UP000003704">
    <property type="component" value="Unassembled WGS sequence"/>
</dbReference>
<evidence type="ECO:0000256" key="1">
    <source>
        <dbReference type="SAM" id="Phobius"/>
    </source>
</evidence>
<comment type="caution">
    <text evidence="3">The sequence shown here is derived from an EMBL/GenBank/DDBJ whole genome shotgun (WGS) entry which is preliminary data.</text>
</comment>
<accession>I8T768</accession>
<dbReference type="STRING" id="1172194.WQQ_33820"/>
<dbReference type="OrthoDB" id="7068984at2"/>
<proteinExistence type="predicted"/>
<dbReference type="AlphaFoldDB" id="I8T768"/>
<feature type="chain" id="PRO_5003714021" description="Lipoprotein" evidence="2">
    <location>
        <begin position="23"/>
        <end position="124"/>
    </location>
</feature>
<dbReference type="EMBL" id="AKGD01000002">
    <property type="protein sequence ID" value="EIT69800.1"/>
    <property type="molecule type" value="Genomic_DNA"/>
</dbReference>